<dbReference type="GO" id="GO:0005737">
    <property type="term" value="C:cytoplasm"/>
    <property type="evidence" value="ECO:0007669"/>
    <property type="project" value="UniProtKB-SubCell"/>
</dbReference>
<comment type="function">
    <text evidence="8">Also involved in hydrogenase metallocenter assembly, probably by participating in the nickel insertion step. This function in hydrogenase biosynthesis requires chaperone activity and the presence of the metal-binding domain, but not PPIase activity.</text>
</comment>
<keyword evidence="6" id="KW-0143">Chaperone</keyword>
<dbReference type="InterPro" id="IPR046357">
    <property type="entry name" value="PPIase_dom_sf"/>
</dbReference>
<evidence type="ECO:0000256" key="6">
    <source>
        <dbReference type="ARBA" id="ARBA00023186"/>
    </source>
</evidence>
<evidence type="ECO:0000256" key="1">
    <source>
        <dbReference type="ARBA" id="ARBA00000971"/>
    </source>
</evidence>
<proteinExistence type="inferred from homology"/>
<dbReference type="Gene3D" id="3.10.50.40">
    <property type="match status" value="1"/>
</dbReference>
<comment type="similarity">
    <text evidence="3 10">Belongs to the FKBP-type PPIase family.</text>
</comment>
<keyword evidence="7 9" id="KW-0413">Isomerase</keyword>
<feature type="domain" description="PPIase FKBP-type" evidence="11">
    <location>
        <begin position="7"/>
        <end position="88"/>
    </location>
</feature>
<evidence type="ECO:0000256" key="8">
    <source>
        <dbReference type="ARBA" id="ARBA00037071"/>
    </source>
</evidence>
<evidence type="ECO:0000256" key="5">
    <source>
        <dbReference type="ARBA" id="ARBA00023110"/>
    </source>
</evidence>
<dbReference type="PANTHER" id="PTHR47861">
    <property type="entry name" value="FKBP-TYPE PEPTIDYL-PROLYL CIS-TRANS ISOMERASE SLYD"/>
    <property type="match status" value="1"/>
</dbReference>
<dbReference type="InterPro" id="IPR001179">
    <property type="entry name" value="PPIase_FKBP_dom"/>
</dbReference>
<evidence type="ECO:0000256" key="9">
    <source>
        <dbReference type="PROSITE-ProRule" id="PRU00277"/>
    </source>
</evidence>
<dbReference type="Proteomes" id="UP000702544">
    <property type="component" value="Unassembled WGS sequence"/>
</dbReference>
<evidence type="ECO:0000256" key="4">
    <source>
        <dbReference type="ARBA" id="ARBA00022490"/>
    </source>
</evidence>
<evidence type="ECO:0000313" key="13">
    <source>
        <dbReference type="Proteomes" id="UP000702544"/>
    </source>
</evidence>
<evidence type="ECO:0000256" key="10">
    <source>
        <dbReference type="RuleBase" id="RU003915"/>
    </source>
</evidence>
<dbReference type="GO" id="GO:0003755">
    <property type="term" value="F:peptidyl-prolyl cis-trans isomerase activity"/>
    <property type="evidence" value="ECO:0007669"/>
    <property type="project" value="UniProtKB-UniRule"/>
</dbReference>
<evidence type="ECO:0000313" key="12">
    <source>
        <dbReference type="EMBL" id="NIR75622.1"/>
    </source>
</evidence>
<evidence type="ECO:0000259" key="11">
    <source>
        <dbReference type="PROSITE" id="PS50059"/>
    </source>
</evidence>
<keyword evidence="5 9" id="KW-0697">Rotamase</keyword>
<dbReference type="PROSITE" id="PS50059">
    <property type="entry name" value="FKBP_PPIASE"/>
    <property type="match status" value="1"/>
</dbReference>
<comment type="catalytic activity">
    <reaction evidence="1 9 10">
        <text>[protein]-peptidylproline (omega=180) = [protein]-peptidylproline (omega=0)</text>
        <dbReference type="Rhea" id="RHEA:16237"/>
        <dbReference type="Rhea" id="RHEA-COMP:10747"/>
        <dbReference type="Rhea" id="RHEA-COMP:10748"/>
        <dbReference type="ChEBI" id="CHEBI:83833"/>
        <dbReference type="ChEBI" id="CHEBI:83834"/>
        <dbReference type="EC" id="5.2.1.8"/>
    </reaction>
</comment>
<sequence length="142" mass="15724">MSKAENGRTVKVHYTGKLEDGSVFDSSRDREPLEFTVGEHRLIPGFEKAVEGMEVGDTKTVTIEKDDAYGPRRDDLVFEVQKGVLPEDLDPQVGQMLHYKQEDGPPVPLTITDVKESTVTLDGNHPLAGKDLTFELELVEVG</sequence>
<dbReference type="EC" id="5.2.1.8" evidence="10"/>
<dbReference type="PANTHER" id="PTHR47861:SF3">
    <property type="entry name" value="FKBP-TYPE PEPTIDYL-PROLYL CIS-TRANS ISOMERASE SLYD"/>
    <property type="match status" value="1"/>
</dbReference>
<dbReference type="SUPFAM" id="SSF54534">
    <property type="entry name" value="FKBP-like"/>
    <property type="match status" value="1"/>
</dbReference>
<dbReference type="AlphaFoldDB" id="A0AAE4ZAL8"/>
<accession>A0AAE4ZAL8</accession>
<organism evidence="12 13">
    <name type="scientific">Candidatus Kutchimonas denitrificans</name>
    <dbReference type="NCBI Taxonomy" id="3056748"/>
    <lineage>
        <taxon>Bacteria</taxon>
        <taxon>Pseudomonadati</taxon>
        <taxon>Gemmatimonadota</taxon>
        <taxon>Gemmatimonadia</taxon>
        <taxon>Candidatus Palauibacterales</taxon>
        <taxon>Candidatus Palauibacteraceae</taxon>
        <taxon>Candidatus Kutchimonas</taxon>
    </lineage>
</organism>
<dbReference type="EMBL" id="JAACAK010000085">
    <property type="protein sequence ID" value="NIR75622.1"/>
    <property type="molecule type" value="Genomic_DNA"/>
</dbReference>
<comment type="subcellular location">
    <subcellularLocation>
        <location evidence="2">Cytoplasm</location>
    </subcellularLocation>
</comment>
<evidence type="ECO:0000256" key="7">
    <source>
        <dbReference type="ARBA" id="ARBA00023235"/>
    </source>
</evidence>
<keyword evidence="4" id="KW-0963">Cytoplasm</keyword>
<reference evidence="12 13" key="1">
    <citation type="submission" date="2020-01" db="EMBL/GenBank/DDBJ databases">
        <title>Genomes assembled from Gulf of Kutch pelagic sediment metagenomes.</title>
        <authorList>
            <person name="Chandrashekar M."/>
            <person name="Mahajan M.S."/>
            <person name="Dave K.J."/>
            <person name="Vatsa P."/>
            <person name="Nathani N.M."/>
        </authorList>
    </citation>
    <scope>NUCLEOTIDE SEQUENCE [LARGE SCALE GENOMIC DNA]</scope>
    <source>
        <strain evidence="12">KS3-K002</strain>
    </source>
</reference>
<comment type="caution">
    <text evidence="12">The sequence shown here is derived from an EMBL/GenBank/DDBJ whole genome shotgun (WGS) entry which is preliminary data.</text>
</comment>
<dbReference type="Pfam" id="PF00254">
    <property type="entry name" value="FKBP_C"/>
    <property type="match status" value="1"/>
</dbReference>
<dbReference type="GO" id="GO:0042026">
    <property type="term" value="P:protein refolding"/>
    <property type="evidence" value="ECO:0007669"/>
    <property type="project" value="UniProtKB-ARBA"/>
</dbReference>
<evidence type="ECO:0000256" key="2">
    <source>
        <dbReference type="ARBA" id="ARBA00004496"/>
    </source>
</evidence>
<gene>
    <name evidence="12" type="ORF">GWO12_11015</name>
</gene>
<evidence type="ECO:0000256" key="3">
    <source>
        <dbReference type="ARBA" id="ARBA00006577"/>
    </source>
</evidence>
<name>A0AAE4ZAL8_9BACT</name>
<protein>
    <recommendedName>
        <fullName evidence="10">Peptidyl-prolyl cis-trans isomerase</fullName>
        <ecNumber evidence="10">5.2.1.8</ecNumber>
    </recommendedName>
</protein>